<comment type="subcellular location">
    <subcellularLocation>
        <location evidence="1 8">Cell outer membrane</location>
        <topology evidence="1 8">Multi-pass membrane protein</topology>
    </subcellularLocation>
</comment>
<dbReference type="Gene3D" id="2.40.170.20">
    <property type="entry name" value="TonB-dependent receptor, beta-barrel domain"/>
    <property type="match status" value="1"/>
</dbReference>
<evidence type="ECO:0000259" key="9">
    <source>
        <dbReference type="Pfam" id="PF07715"/>
    </source>
</evidence>
<dbReference type="InterPro" id="IPR008969">
    <property type="entry name" value="CarboxyPept-like_regulatory"/>
</dbReference>
<keyword evidence="4 8" id="KW-0812">Transmembrane</keyword>
<accession>A0A1M4SM60</accession>
<dbReference type="SUPFAM" id="SSF56935">
    <property type="entry name" value="Porins"/>
    <property type="match status" value="1"/>
</dbReference>
<proteinExistence type="inferred from homology"/>
<evidence type="ECO:0000256" key="1">
    <source>
        <dbReference type="ARBA" id="ARBA00004571"/>
    </source>
</evidence>
<feature type="domain" description="TonB-dependent receptor plug" evidence="9">
    <location>
        <begin position="152"/>
        <end position="229"/>
    </location>
</feature>
<dbReference type="Gene3D" id="2.60.40.1120">
    <property type="entry name" value="Carboxypeptidase-like, regulatory domain"/>
    <property type="match status" value="1"/>
</dbReference>
<dbReference type="STRING" id="1346286.SAMN05444362_101101"/>
<dbReference type="InterPro" id="IPR057601">
    <property type="entry name" value="Oar-like_b-barrel"/>
</dbReference>
<dbReference type="EMBL" id="FQUC01000001">
    <property type="protein sequence ID" value="SHE33354.1"/>
    <property type="molecule type" value="Genomic_DNA"/>
</dbReference>
<dbReference type="SUPFAM" id="SSF49464">
    <property type="entry name" value="Carboxypeptidase regulatory domain-like"/>
    <property type="match status" value="1"/>
</dbReference>
<organism evidence="11 12">
    <name type="scientific">Dysgonomonas macrotermitis</name>
    <dbReference type="NCBI Taxonomy" id="1346286"/>
    <lineage>
        <taxon>Bacteria</taxon>
        <taxon>Pseudomonadati</taxon>
        <taxon>Bacteroidota</taxon>
        <taxon>Bacteroidia</taxon>
        <taxon>Bacteroidales</taxon>
        <taxon>Dysgonomonadaceae</taxon>
        <taxon>Dysgonomonas</taxon>
    </lineage>
</organism>
<dbReference type="OrthoDB" id="9803050at2"/>
<reference evidence="12" key="1">
    <citation type="submission" date="2016-11" db="EMBL/GenBank/DDBJ databases">
        <authorList>
            <person name="Varghese N."/>
            <person name="Submissions S."/>
        </authorList>
    </citation>
    <scope>NUCLEOTIDE SEQUENCE [LARGE SCALE GENOMIC DNA]</scope>
    <source>
        <strain evidence="12">DSM 27370</strain>
    </source>
</reference>
<dbReference type="InterPro" id="IPR012910">
    <property type="entry name" value="Plug_dom"/>
</dbReference>
<keyword evidence="11" id="KW-0675">Receptor</keyword>
<keyword evidence="6 8" id="KW-0472">Membrane</keyword>
<name>A0A1M4SM60_9BACT</name>
<evidence type="ECO:0000259" key="10">
    <source>
        <dbReference type="Pfam" id="PF25183"/>
    </source>
</evidence>
<dbReference type="Pfam" id="PF25183">
    <property type="entry name" value="OMP_b-brl_4"/>
    <property type="match status" value="1"/>
</dbReference>
<evidence type="ECO:0000256" key="3">
    <source>
        <dbReference type="ARBA" id="ARBA00022452"/>
    </source>
</evidence>
<keyword evidence="12" id="KW-1185">Reference proteome</keyword>
<dbReference type="AlphaFoldDB" id="A0A1M4SM60"/>
<evidence type="ECO:0000256" key="4">
    <source>
        <dbReference type="ARBA" id="ARBA00022692"/>
    </source>
</evidence>
<dbReference type="Pfam" id="PF13715">
    <property type="entry name" value="CarbopepD_reg_2"/>
    <property type="match status" value="1"/>
</dbReference>
<protein>
    <submittedName>
        <fullName evidence="11">Outer membrane receptor proteins, mostly Fe transport</fullName>
    </submittedName>
</protein>
<dbReference type="Pfam" id="PF07715">
    <property type="entry name" value="Plug"/>
    <property type="match status" value="1"/>
</dbReference>
<keyword evidence="3 8" id="KW-1134">Transmembrane beta strand</keyword>
<dbReference type="InterPro" id="IPR037066">
    <property type="entry name" value="Plug_dom_sf"/>
</dbReference>
<dbReference type="PANTHER" id="PTHR30069:SF29">
    <property type="entry name" value="HEMOGLOBIN AND HEMOGLOBIN-HAPTOGLOBIN-BINDING PROTEIN 1-RELATED"/>
    <property type="match status" value="1"/>
</dbReference>
<evidence type="ECO:0000256" key="6">
    <source>
        <dbReference type="ARBA" id="ARBA00023136"/>
    </source>
</evidence>
<dbReference type="InterPro" id="IPR039426">
    <property type="entry name" value="TonB-dep_rcpt-like"/>
</dbReference>
<evidence type="ECO:0000313" key="12">
    <source>
        <dbReference type="Proteomes" id="UP000184480"/>
    </source>
</evidence>
<keyword evidence="5" id="KW-0732">Signal</keyword>
<dbReference type="GO" id="GO:0015344">
    <property type="term" value="F:siderophore uptake transmembrane transporter activity"/>
    <property type="evidence" value="ECO:0007669"/>
    <property type="project" value="TreeGrafter"/>
</dbReference>
<evidence type="ECO:0000256" key="7">
    <source>
        <dbReference type="ARBA" id="ARBA00023237"/>
    </source>
</evidence>
<evidence type="ECO:0000256" key="2">
    <source>
        <dbReference type="ARBA" id="ARBA00022448"/>
    </source>
</evidence>
<dbReference type="GO" id="GO:0044718">
    <property type="term" value="P:siderophore transmembrane transport"/>
    <property type="evidence" value="ECO:0007669"/>
    <property type="project" value="TreeGrafter"/>
</dbReference>
<dbReference type="Gene3D" id="2.170.130.10">
    <property type="entry name" value="TonB-dependent receptor, plug domain"/>
    <property type="match status" value="1"/>
</dbReference>
<dbReference type="PROSITE" id="PS52016">
    <property type="entry name" value="TONB_DEPENDENT_REC_3"/>
    <property type="match status" value="1"/>
</dbReference>
<dbReference type="Proteomes" id="UP000184480">
    <property type="component" value="Unassembled WGS sequence"/>
</dbReference>
<dbReference type="PANTHER" id="PTHR30069">
    <property type="entry name" value="TONB-DEPENDENT OUTER MEMBRANE RECEPTOR"/>
    <property type="match status" value="1"/>
</dbReference>
<dbReference type="InterPro" id="IPR036942">
    <property type="entry name" value="Beta-barrel_TonB_sf"/>
</dbReference>
<feature type="domain" description="TonB-dependent transporter Oar-like beta-barrel" evidence="10">
    <location>
        <begin position="409"/>
        <end position="551"/>
    </location>
</feature>
<evidence type="ECO:0000256" key="5">
    <source>
        <dbReference type="ARBA" id="ARBA00022729"/>
    </source>
</evidence>
<evidence type="ECO:0000313" key="11">
    <source>
        <dbReference type="EMBL" id="SHE33354.1"/>
    </source>
</evidence>
<dbReference type="GO" id="GO:0009279">
    <property type="term" value="C:cell outer membrane"/>
    <property type="evidence" value="ECO:0007669"/>
    <property type="project" value="UniProtKB-SubCell"/>
</dbReference>
<sequence length="781" mass="88522">MRLHYLCSRGKISVLFLWISFLISPILVAQNYTISGTVRDKETKETLVGVPVVVNNLESKGVSTEQNGQYKLTLPKGKYTISIKYIGFEEENFEISLTNNITRNIELKQSSIGLKEVVVAAQQPDANVTAPQTGVQKLEISEINKLPVLLGERDIIKTIQLMPGVQGAGEGSSGFYVRGGSADQNLILLDDVSLYNASHLMGFFSTFNSEVLRDVTLYKGALPAQYGERLSSILDVQQRIGDNQKYHVNGGIGLISSNINAEGPIQKGKSSFLIGARRTYADAIARLSGVEDAQNAYLYFYDLNMKLNFALSDKDMVSVSGYLGRDKMVLKEAAEINWGNSFLTANWSHTYNRKWMSKTSLAYNQYDYYYAMDLGMDLSGESKIKDYSLKHEFIYEHNPNSKWRFGLSSTYHDMAPGDFKLNASDQDNSVNLHHRYSSENSIYASNQIKVNDKLEIVYGLRMSAFMALGKGEYYTMDANHNVTDSVWYKSGEVVKTYINLEPRISAAYKLNSFSSIKAAYARTVQNMHLLSYAAQGTPIDRWTSSSNNIKPELADQVSLGYFRNFSNNMFEFSIEGYYKDMQNQLDYKDGANIEGYDVVETELLSGKGRSYGVELMLKKRTGRFTGWISYTLSKSEKKIDGINDDRWYNAFQDRTHDISLVGMYELSPKWSLSAAWVYYTGNAISYPSGKYQINGKDVMYYAERNGYRMPAYHRLDLGATCLLKKTSKFHSELVFGLYNAYGRENAYMIEFRTNTKDPDKTSAYQYALFKFVPSISWNFKF</sequence>
<comment type="similarity">
    <text evidence="8">Belongs to the TonB-dependent receptor family.</text>
</comment>
<keyword evidence="7 8" id="KW-0998">Cell outer membrane</keyword>
<keyword evidence="2 8" id="KW-0813">Transport</keyword>
<gene>
    <name evidence="11" type="ORF">SAMN05444362_101101</name>
</gene>
<dbReference type="RefSeq" id="WP_062175819.1">
    <property type="nucleotide sequence ID" value="NZ_BBXL01000001.1"/>
</dbReference>
<evidence type="ECO:0000256" key="8">
    <source>
        <dbReference type="PROSITE-ProRule" id="PRU01360"/>
    </source>
</evidence>